<reference evidence="2" key="2">
    <citation type="submission" date="2025-08" db="UniProtKB">
        <authorList>
            <consortium name="Ensembl"/>
        </authorList>
    </citation>
    <scope>IDENTIFICATION</scope>
</reference>
<proteinExistence type="predicted"/>
<protein>
    <submittedName>
        <fullName evidence="2">Uncharacterized protein</fullName>
    </submittedName>
</protein>
<dbReference type="AlphaFoldDB" id="A0A3P8S1Z8"/>
<feature type="region of interest" description="Disordered" evidence="1">
    <location>
        <begin position="1"/>
        <end position="179"/>
    </location>
</feature>
<keyword evidence="3" id="KW-1185">Reference proteome</keyword>
<feature type="compositionally biased region" description="Basic and acidic residues" evidence="1">
    <location>
        <begin position="1"/>
        <end position="12"/>
    </location>
</feature>
<reference evidence="2" key="3">
    <citation type="submission" date="2025-09" db="UniProtKB">
        <authorList>
            <consortium name="Ensembl"/>
        </authorList>
    </citation>
    <scope>IDENTIFICATION</scope>
</reference>
<dbReference type="GeneTree" id="ENSGT00680000101422"/>
<name>A0A3P8S1Z8_AMPPE</name>
<sequence>GAAAGEIREKGPARVQSRRRQTAVPGPLHRPAFRDGVGHRPAPEEGDGADCSPSRGSSPAPLRTPARPTQPLEPILIPKPAADMVRPGARFTPSPPDFQGPARAHRTPPEPRRFPGHGPLSRGEPIPGRPALHKERELSPGLPPASPGPARGSSRTERPPLARELNPPGGLRGPHPFTS</sequence>
<reference evidence="2 3" key="1">
    <citation type="submission" date="2018-03" db="EMBL/GenBank/DDBJ databases">
        <title>Finding Nemo's genes: A chromosome-scale reference assembly of the genome of the orange clownfish Amphiprion percula.</title>
        <authorList>
            <person name="Lehmann R."/>
        </authorList>
    </citation>
    <scope>NUCLEOTIDE SEQUENCE</scope>
</reference>
<organism evidence="2 3">
    <name type="scientific">Amphiprion percula</name>
    <name type="common">Orange clownfish</name>
    <name type="synonym">Lutjanus percula</name>
    <dbReference type="NCBI Taxonomy" id="161767"/>
    <lineage>
        <taxon>Eukaryota</taxon>
        <taxon>Metazoa</taxon>
        <taxon>Chordata</taxon>
        <taxon>Craniata</taxon>
        <taxon>Vertebrata</taxon>
        <taxon>Euteleostomi</taxon>
        <taxon>Actinopterygii</taxon>
        <taxon>Neopterygii</taxon>
        <taxon>Teleostei</taxon>
        <taxon>Neoteleostei</taxon>
        <taxon>Acanthomorphata</taxon>
        <taxon>Ovalentaria</taxon>
        <taxon>Pomacentridae</taxon>
        <taxon>Amphiprion</taxon>
    </lineage>
</organism>
<evidence type="ECO:0000256" key="1">
    <source>
        <dbReference type="SAM" id="MobiDB-lite"/>
    </source>
</evidence>
<dbReference type="Proteomes" id="UP000265080">
    <property type="component" value="Chromosome 16"/>
</dbReference>
<evidence type="ECO:0000313" key="2">
    <source>
        <dbReference type="Ensembl" id="ENSAPEP00000006137.1"/>
    </source>
</evidence>
<dbReference type="STRING" id="161767.ENSAPEP00000006137"/>
<accession>A0A3P8S1Z8</accession>
<dbReference type="Ensembl" id="ENSAPET00000006301.1">
    <property type="protein sequence ID" value="ENSAPEP00000006137.1"/>
    <property type="gene ID" value="ENSAPEG00000004414.1"/>
</dbReference>
<evidence type="ECO:0000313" key="3">
    <source>
        <dbReference type="Proteomes" id="UP000265080"/>
    </source>
</evidence>
<feature type="compositionally biased region" description="Basic and acidic residues" evidence="1">
    <location>
        <begin position="32"/>
        <end position="43"/>
    </location>
</feature>